<dbReference type="Proteomes" id="UP000544872">
    <property type="component" value="Unassembled WGS sequence"/>
</dbReference>
<name>A0A7W9ZDA4_NOVIT</name>
<dbReference type="InterPro" id="IPR031807">
    <property type="entry name" value="HicB-like"/>
</dbReference>
<evidence type="ECO:0000259" key="1">
    <source>
        <dbReference type="Pfam" id="PF15919"/>
    </source>
</evidence>
<proteinExistence type="predicted"/>
<dbReference type="Gene3D" id="3.30.160.250">
    <property type="match status" value="1"/>
</dbReference>
<dbReference type="Pfam" id="PF15919">
    <property type="entry name" value="HicB_lk_antitox"/>
    <property type="match status" value="1"/>
</dbReference>
<accession>A0A7W9ZDA4</accession>
<sequence>MFKAYAVVIEGGEEGEEGFSGFFPDLPGCAACGDSIDDCVIDAHGALSLHLAGMIEDGDEIPAPTPLDQLAIEADTNVAAVQLIRVGVPRTPGGLRS</sequence>
<reference evidence="2 3" key="1">
    <citation type="submission" date="2020-08" db="EMBL/GenBank/DDBJ databases">
        <title>Genomic Encyclopedia of Type Strains, Phase IV (KMG-IV): sequencing the most valuable type-strain genomes for metagenomic binning, comparative biology and taxonomic classification.</title>
        <authorList>
            <person name="Goeker M."/>
        </authorList>
    </citation>
    <scope>NUCLEOTIDE SEQUENCE [LARGE SCALE GENOMIC DNA]</scope>
    <source>
        <strain evidence="2 3">DSM 11590</strain>
    </source>
</reference>
<protein>
    <submittedName>
        <fullName evidence="2">Putative RNase H-like HicB family nuclease</fullName>
    </submittedName>
</protein>
<gene>
    <name evidence="2" type="ORF">FHS48_000733</name>
</gene>
<evidence type="ECO:0000313" key="3">
    <source>
        <dbReference type="Proteomes" id="UP000544872"/>
    </source>
</evidence>
<evidence type="ECO:0000313" key="2">
    <source>
        <dbReference type="EMBL" id="MBB6209331.1"/>
    </source>
</evidence>
<feature type="domain" description="HicB-like antitoxin of toxin-antitoxin system" evidence="1">
    <location>
        <begin position="5"/>
        <end position="87"/>
    </location>
</feature>
<dbReference type="InterPro" id="IPR051404">
    <property type="entry name" value="TA_system_antitoxin"/>
</dbReference>
<dbReference type="EMBL" id="JACIIX010000002">
    <property type="protein sequence ID" value="MBB6209331.1"/>
    <property type="molecule type" value="Genomic_DNA"/>
</dbReference>
<dbReference type="SUPFAM" id="SSF143100">
    <property type="entry name" value="TTHA1013/TTHA0281-like"/>
    <property type="match status" value="1"/>
</dbReference>
<keyword evidence="3" id="KW-1185">Reference proteome</keyword>
<dbReference type="PANTHER" id="PTHR34504:SF2">
    <property type="entry name" value="UPF0150 PROTEIN SSL0259"/>
    <property type="match status" value="1"/>
</dbReference>
<dbReference type="PANTHER" id="PTHR34504">
    <property type="entry name" value="ANTITOXIN HICB"/>
    <property type="match status" value="1"/>
</dbReference>
<dbReference type="RefSeq" id="WP_184261528.1">
    <property type="nucleotide sequence ID" value="NZ_JACIIX010000002.1"/>
</dbReference>
<comment type="caution">
    <text evidence="2">The sequence shown here is derived from an EMBL/GenBank/DDBJ whole genome shotgun (WGS) entry which is preliminary data.</text>
</comment>
<organism evidence="2 3">
    <name type="scientific">Novispirillum itersonii</name>
    <name type="common">Aquaspirillum itersonii</name>
    <dbReference type="NCBI Taxonomy" id="189"/>
    <lineage>
        <taxon>Bacteria</taxon>
        <taxon>Pseudomonadati</taxon>
        <taxon>Pseudomonadota</taxon>
        <taxon>Alphaproteobacteria</taxon>
        <taxon>Rhodospirillales</taxon>
        <taxon>Novispirillaceae</taxon>
        <taxon>Novispirillum</taxon>
    </lineage>
</organism>
<dbReference type="AlphaFoldDB" id="A0A7W9ZDA4"/>
<dbReference type="InterPro" id="IPR035069">
    <property type="entry name" value="TTHA1013/TTHA0281-like"/>
</dbReference>